<dbReference type="PANTHER" id="PTHR10188:SF43">
    <property type="entry name" value="ASPARAGINASE (EUROFUNG)"/>
    <property type="match status" value="1"/>
</dbReference>
<feature type="region of interest" description="Disordered" evidence="4">
    <location>
        <begin position="1"/>
        <end position="22"/>
    </location>
</feature>
<evidence type="ECO:0000256" key="3">
    <source>
        <dbReference type="PIRSR" id="PIRSR600246-3"/>
    </source>
</evidence>
<dbReference type="Gene3D" id="3.60.20.30">
    <property type="entry name" value="(Glycosyl)asparaginase"/>
    <property type="match status" value="1"/>
</dbReference>
<accession>A0A7C3LYH1</accession>
<feature type="compositionally biased region" description="Polar residues" evidence="4">
    <location>
        <begin position="1"/>
        <end position="13"/>
    </location>
</feature>
<feature type="binding site" evidence="2">
    <location>
        <begin position="229"/>
        <end position="232"/>
    </location>
    <ligand>
        <name>substrate</name>
    </ligand>
</feature>
<feature type="site" description="Cleavage; by autolysis" evidence="3">
    <location>
        <begin position="200"/>
        <end position="201"/>
    </location>
</feature>
<organism evidence="5">
    <name type="scientific">Leptospirillum ferriphilum</name>
    <dbReference type="NCBI Taxonomy" id="178606"/>
    <lineage>
        <taxon>Bacteria</taxon>
        <taxon>Pseudomonadati</taxon>
        <taxon>Nitrospirota</taxon>
        <taxon>Nitrospiria</taxon>
        <taxon>Nitrospirales</taxon>
        <taxon>Nitrospiraceae</taxon>
        <taxon>Leptospirillum</taxon>
    </lineage>
</organism>
<sequence length="349" mass="36806">MGGRSSYRTSANPCRTAGNRGNGPQILLFPLHSPPGEKLNPITGSGNAPVILLHTGLGTRHDHHLESFLSTVMEQGKRHLLSGEPALTVSWTLVGLLEESGFYNAGRGAIPQEDGIVRRDIGTMDGKTIRYLGIPGITTLSCPTRMLGSLFGKTRHALLSGEAASRWLVANRQADMEGPPDFGATALKTWSDNSDTGGHGTVGAVVRDLSGHLAATTSTGGAGKMRAGRIGDSAIPGAGTYADDQLGAVSMTGLGESILRCVAGFRLLQAVHQAKSRQEASQTIRNILEDVEKRTDGEVGGILISVRHGPFIFHHAGVLLAAAWQAGGGEFRIADIWDPEMIPCPSVRI</sequence>
<evidence type="ECO:0008006" key="6">
    <source>
        <dbReference type="Google" id="ProtNLM"/>
    </source>
</evidence>
<evidence type="ECO:0000256" key="1">
    <source>
        <dbReference type="PIRSR" id="PIRSR600246-1"/>
    </source>
</evidence>
<dbReference type="Pfam" id="PF01112">
    <property type="entry name" value="Asparaginase_2"/>
    <property type="match status" value="2"/>
</dbReference>
<dbReference type="PANTHER" id="PTHR10188">
    <property type="entry name" value="L-ASPARAGINASE"/>
    <property type="match status" value="1"/>
</dbReference>
<evidence type="ECO:0000313" key="5">
    <source>
        <dbReference type="EMBL" id="HFT93838.1"/>
    </source>
</evidence>
<dbReference type="GO" id="GO:0005737">
    <property type="term" value="C:cytoplasm"/>
    <property type="evidence" value="ECO:0007669"/>
    <property type="project" value="TreeGrafter"/>
</dbReference>
<evidence type="ECO:0000256" key="2">
    <source>
        <dbReference type="PIRSR" id="PIRSR600246-2"/>
    </source>
</evidence>
<protein>
    <recommendedName>
        <fullName evidence="6">Asparaginase</fullName>
    </recommendedName>
</protein>
<dbReference type="AlphaFoldDB" id="A0A7C3LYH1"/>
<comment type="caution">
    <text evidence="5">The sequence shown here is derived from an EMBL/GenBank/DDBJ whole genome shotgun (WGS) entry which is preliminary data.</text>
</comment>
<gene>
    <name evidence="5" type="ORF">ENX03_07900</name>
</gene>
<feature type="binding site" evidence="2">
    <location>
        <begin position="252"/>
        <end position="255"/>
    </location>
    <ligand>
        <name>substrate</name>
    </ligand>
</feature>
<name>A0A7C3LYH1_9BACT</name>
<evidence type="ECO:0000256" key="4">
    <source>
        <dbReference type="SAM" id="MobiDB-lite"/>
    </source>
</evidence>
<dbReference type="GO" id="GO:0016787">
    <property type="term" value="F:hydrolase activity"/>
    <property type="evidence" value="ECO:0007669"/>
    <property type="project" value="InterPro"/>
</dbReference>
<dbReference type="InterPro" id="IPR000246">
    <property type="entry name" value="Peptidase_T2"/>
</dbReference>
<dbReference type="SUPFAM" id="SSF56235">
    <property type="entry name" value="N-terminal nucleophile aminohydrolases (Ntn hydrolases)"/>
    <property type="match status" value="1"/>
</dbReference>
<dbReference type="InterPro" id="IPR029055">
    <property type="entry name" value="Ntn_hydrolases_N"/>
</dbReference>
<reference evidence="5" key="1">
    <citation type="journal article" date="2020" name="mSystems">
        <title>Genome- and Community-Level Interaction Insights into Carbon Utilization and Element Cycling Functions of Hydrothermarchaeota in Hydrothermal Sediment.</title>
        <authorList>
            <person name="Zhou Z."/>
            <person name="Liu Y."/>
            <person name="Xu W."/>
            <person name="Pan J."/>
            <person name="Luo Z.H."/>
            <person name="Li M."/>
        </authorList>
    </citation>
    <scope>NUCLEOTIDE SEQUENCE [LARGE SCALE GENOMIC DNA]</scope>
    <source>
        <strain evidence="5">SpSt-902</strain>
    </source>
</reference>
<proteinExistence type="predicted"/>
<dbReference type="EMBL" id="DTMM01000164">
    <property type="protein sequence ID" value="HFT93838.1"/>
    <property type="molecule type" value="Genomic_DNA"/>
</dbReference>
<feature type="active site" description="Nucleophile" evidence="1">
    <location>
        <position position="201"/>
    </location>
</feature>